<gene>
    <name evidence="1" type="ORF">A3L25_024410</name>
</gene>
<reference evidence="1 2" key="2">
    <citation type="submission" date="2020-04" db="EMBL/GenBank/DDBJ databases">
        <title>Complete genome sequence of Pseudomonas putida strain JQ581.</title>
        <authorList>
            <person name="Mu Y."/>
        </authorList>
    </citation>
    <scope>NUCLEOTIDE SEQUENCE [LARGE SCALE GENOMIC DNA]</scope>
    <source>
        <strain evidence="1 2">JQ581</strain>
    </source>
</reference>
<name>A0AAP9N3T2_PSEPU</name>
<evidence type="ECO:0000313" key="1">
    <source>
        <dbReference type="EMBL" id="QJQ12391.1"/>
    </source>
</evidence>
<organism evidence="1 2">
    <name type="scientific">Pseudomonas putida</name>
    <name type="common">Arthrobacter siderocapsulatus</name>
    <dbReference type="NCBI Taxonomy" id="303"/>
    <lineage>
        <taxon>Bacteria</taxon>
        <taxon>Pseudomonadati</taxon>
        <taxon>Pseudomonadota</taxon>
        <taxon>Gammaproteobacteria</taxon>
        <taxon>Pseudomonadales</taxon>
        <taxon>Pseudomonadaceae</taxon>
        <taxon>Pseudomonas</taxon>
    </lineage>
</organism>
<protein>
    <submittedName>
        <fullName evidence="1">Uncharacterized protein</fullName>
    </submittedName>
</protein>
<dbReference type="AlphaFoldDB" id="A0AAP9N3T2"/>
<proteinExistence type="predicted"/>
<dbReference type="RefSeq" id="WP_063422195.1">
    <property type="nucleotide sequence ID" value="NZ_CP050951.1"/>
</dbReference>
<dbReference type="Proteomes" id="UP000076857">
    <property type="component" value="Chromosome"/>
</dbReference>
<sequence length="112" mass="12489">MTAETLKIEVSWPATQEIPDGSTIELQLWAGNEHASYGMIDVEISEAAVNSPVTFEVPVNMQELQSEDGTTRWDYFHTSPRLVHGGFIKNIAYAEKISVDEAMASGWKMSLR</sequence>
<accession>A0AAP9N3T2</accession>
<evidence type="ECO:0000313" key="2">
    <source>
        <dbReference type="Proteomes" id="UP000076857"/>
    </source>
</evidence>
<reference evidence="1 2" key="1">
    <citation type="submission" date="2016-04" db="EMBL/GenBank/DDBJ databases">
        <authorList>
            <person name="Qiu J."/>
        </authorList>
    </citation>
    <scope>NUCLEOTIDE SEQUENCE [LARGE SCALE GENOMIC DNA]</scope>
    <source>
        <strain evidence="1 2">JQ581</strain>
    </source>
</reference>
<dbReference type="EMBL" id="CP050951">
    <property type="protein sequence ID" value="QJQ12391.1"/>
    <property type="molecule type" value="Genomic_DNA"/>
</dbReference>